<sequence>MTSTAERFAWTGDQGITVTRSTKPEDDPTVFEDKAGVKKVRDADYWGAPVGTPIVAGMRAAHREGGAAGVRKFLRTQGKPKKTPSSRSGGRTGGTGKRTAAKPTTVATGRTQRPASERARAIQDAWGDRVEPGSRDFRRRGASNREYTEAYVSKAELTKARETAIERARTKAPKPEKPTIARNKWIIKEFGGPGTGAGDIRGNSHDRSRRSWAVYVAFGGFNVKTGKDKGYVPCLGCGAKMSWHDNASFSKFPKFEQDKIITTGDGGSYNPQNLMPLCAACNNKRGSKKLWDIPAFGKQSKPSWYNDKFADMVKRTRASEKAKAIRPRGEFPEVAMPVPPGHPGRVRAVKGDALDRSERFWDVSDTEGTEDQGQPSTGDRVTAHLWNYDGRHNDVEAGVYPPDVEDAEKTIVGTLYVEEVDSLFGKYTRHVIVGDNGEVRHIEEESIELVAKSPDYRDRQLFTKTRSRALGVELDLEEKRGLRRVRTAEGVEKYGMPIGSIIGSAPRPPKGRGKGKSTKPKINDMRGGKRRISGKNGKVEKPTASEIKSFEKWVLDDLGVPKKNLDDFKNGVKDSRGVVDLYMPRAGATISIVDRPGETIGIINIQTGSQDPQTVELSLGGRDRDLAWEVLAVALHRIEKRNNGEGDDYDEDGFWPANRSPREYDALPEYWGGVRGVDWSEEGDDTRPTDEARRSLIEKEAADLGFKWDTTPGGAYRQYHANEDVGLWAKETANAVMRSHEEQFPGFAKLHASIISGKHRRAIAWNGLGVGDGNDVNGKWRRAQVTIVGLNPDWFGEDYDNPTNNMRVSRSRQASKRDGKLYRWHSIDYEDLSGTMGVDKYDAQLIGTLTHELGHTVGNILQGNMVRDGDFANYVRGVDLDNDEATVSTFFRGQLLDLLYEFGILKETVSAKELDNPLTFQSAANKDLMPLGAIDTEALAYHVSVYGSTNFAEMFAETWAAYQLDSNPTQFVRELGALMEDALNMYLDEETGARAQFKTFTATGGLEIS</sequence>
<feature type="domain" description="HNH" evidence="2">
    <location>
        <begin position="234"/>
        <end position="287"/>
    </location>
</feature>
<protein>
    <recommendedName>
        <fullName evidence="2">HNH domain-containing protein</fullName>
    </recommendedName>
</protein>
<evidence type="ECO:0000256" key="1">
    <source>
        <dbReference type="SAM" id="MobiDB-lite"/>
    </source>
</evidence>
<keyword evidence="4" id="KW-1185">Reference proteome</keyword>
<feature type="compositionally biased region" description="Basic residues" evidence="1">
    <location>
        <begin position="509"/>
        <end position="519"/>
    </location>
</feature>
<dbReference type="Proteomes" id="UP000203886">
    <property type="component" value="Segment"/>
</dbReference>
<reference evidence="3 4" key="1">
    <citation type="journal article" date="2015" name="PLoS ONE">
        <title>Lysis to Kill: Evaluation of the Lytic Abilities, and Genomics of Nine Bacteriophages Infective for Gordonia spp. and Their Potential Use in Activated Sludge Foam Biocontrol.</title>
        <authorList>
            <person name="Dyson Z.A."/>
            <person name="Tucci J."/>
            <person name="Seviour R.J."/>
            <person name="Petrovski S."/>
        </authorList>
    </citation>
    <scope>NUCLEOTIDE SEQUENCE [LARGE SCALE GENOMIC DNA]</scope>
</reference>
<evidence type="ECO:0000313" key="4">
    <source>
        <dbReference type="Proteomes" id="UP000203886"/>
    </source>
</evidence>
<dbReference type="OrthoDB" id="13949at10239"/>
<name>A0A0K0NKQ2_9CAUD</name>
<dbReference type="GeneID" id="28801064"/>
<dbReference type="KEGG" id="vg:28801064"/>
<feature type="region of interest" description="Disordered" evidence="1">
    <location>
        <begin position="499"/>
        <end position="543"/>
    </location>
</feature>
<dbReference type="Gene3D" id="1.10.30.50">
    <property type="match status" value="1"/>
</dbReference>
<accession>A0A0K0NKQ2</accession>
<feature type="compositionally biased region" description="Basic residues" evidence="1">
    <location>
        <begin position="73"/>
        <end position="84"/>
    </location>
</feature>
<dbReference type="InterPro" id="IPR002711">
    <property type="entry name" value="HNH"/>
</dbReference>
<dbReference type="GO" id="GO:0008270">
    <property type="term" value="F:zinc ion binding"/>
    <property type="evidence" value="ECO:0007669"/>
    <property type="project" value="InterPro"/>
</dbReference>
<dbReference type="GO" id="GO:0003676">
    <property type="term" value="F:nucleic acid binding"/>
    <property type="evidence" value="ECO:0007669"/>
    <property type="project" value="InterPro"/>
</dbReference>
<gene>
    <name evidence="3" type="ORF">GMA6_14</name>
</gene>
<dbReference type="RefSeq" id="YP_009273496.1">
    <property type="nucleotide sequence ID" value="NC_030906.1"/>
</dbReference>
<feature type="compositionally biased region" description="Basic and acidic residues" evidence="1">
    <location>
        <begin position="115"/>
        <end position="136"/>
    </location>
</feature>
<proteinExistence type="predicted"/>
<dbReference type="GO" id="GO:0004519">
    <property type="term" value="F:endonuclease activity"/>
    <property type="evidence" value="ECO:0007669"/>
    <property type="project" value="InterPro"/>
</dbReference>
<feature type="region of interest" description="Disordered" evidence="1">
    <location>
        <begin position="73"/>
        <end position="143"/>
    </location>
</feature>
<dbReference type="Pfam" id="PF01844">
    <property type="entry name" value="HNH"/>
    <property type="match status" value="1"/>
</dbReference>
<evidence type="ECO:0000259" key="2">
    <source>
        <dbReference type="Pfam" id="PF01844"/>
    </source>
</evidence>
<organism evidence="3 4">
    <name type="scientific">Gordonia phage GMA6</name>
    <dbReference type="NCBI Taxonomy" id="1647285"/>
    <lineage>
        <taxon>Viruses</taxon>
        <taxon>Duplodnaviria</taxon>
        <taxon>Heunggongvirae</taxon>
        <taxon>Uroviricota</taxon>
        <taxon>Caudoviricetes</taxon>
        <taxon>Bendigovirus</taxon>
        <taxon>Bendigovirus GMA6</taxon>
    </lineage>
</organism>
<evidence type="ECO:0000313" key="3">
    <source>
        <dbReference type="EMBL" id="AKL88295.1"/>
    </source>
</evidence>
<dbReference type="EMBL" id="KR063280">
    <property type="protein sequence ID" value="AKL88295.1"/>
    <property type="molecule type" value="Genomic_DNA"/>
</dbReference>